<comment type="subcellular location">
    <subcellularLocation>
        <location evidence="5">Cytoplasm</location>
    </subcellularLocation>
    <subcellularLocation>
        <location evidence="5">Nucleus</location>
    </subcellularLocation>
</comment>
<feature type="compositionally biased region" description="Basic residues" evidence="7">
    <location>
        <begin position="1180"/>
        <end position="1192"/>
    </location>
</feature>
<dbReference type="EMBL" id="MU150261">
    <property type="protein sequence ID" value="KAF9463531.1"/>
    <property type="molecule type" value="Genomic_DNA"/>
</dbReference>
<keyword evidence="3 5" id="KW-0963">Cytoplasm</keyword>
<dbReference type="OrthoDB" id="40048at2759"/>
<feature type="coiled-coil region" evidence="6">
    <location>
        <begin position="1112"/>
        <end position="1139"/>
    </location>
</feature>
<evidence type="ECO:0000256" key="2">
    <source>
        <dbReference type="ARBA" id="ARBA00006086"/>
    </source>
</evidence>
<accession>A0A9P5Y939</accession>
<dbReference type="InterPro" id="IPR056169">
    <property type="entry name" value="HB_ELP1"/>
</dbReference>
<feature type="domain" description="ELP1 alpha-solenoid" evidence="11">
    <location>
        <begin position="812"/>
        <end position="916"/>
    </location>
</feature>
<dbReference type="GO" id="GO:0000049">
    <property type="term" value="F:tRNA binding"/>
    <property type="evidence" value="ECO:0007669"/>
    <property type="project" value="TreeGrafter"/>
</dbReference>
<keyword evidence="6" id="KW-0175">Coiled coil</keyword>
<feature type="region of interest" description="Disordered" evidence="7">
    <location>
        <begin position="1178"/>
        <end position="1199"/>
    </location>
</feature>
<dbReference type="InterPro" id="IPR056165">
    <property type="entry name" value="Beta-prop_ELP1_2nd"/>
</dbReference>
<evidence type="ECO:0000256" key="6">
    <source>
        <dbReference type="SAM" id="Coils"/>
    </source>
</evidence>
<comment type="caution">
    <text evidence="13">The sequence shown here is derived from an EMBL/GenBank/DDBJ whole genome shotgun (WGS) entry which is preliminary data.</text>
</comment>
<evidence type="ECO:0000256" key="1">
    <source>
        <dbReference type="ARBA" id="ARBA00005043"/>
    </source>
</evidence>
<comment type="function">
    <text evidence="5">Component of the elongator complex which is required for multiple tRNA modifications, including mcm5U (5-methoxycarbonylmethyl uridine), mcm5s2U (5-methoxycarbonylmethyl-2-thiouridine), and ncm5U (5-carbamoylmethyl uridine). The elongator complex catalyzes formation of carboxymethyluridine in the wobble base at position 34 in tRNAs.</text>
</comment>
<reference evidence="13" key="1">
    <citation type="submission" date="2020-11" db="EMBL/GenBank/DDBJ databases">
        <authorList>
            <consortium name="DOE Joint Genome Institute"/>
            <person name="Ahrendt S."/>
            <person name="Riley R."/>
            <person name="Andreopoulos W."/>
            <person name="Labutti K."/>
            <person name="Pangilinan J."/>
            <person name="Ruiz-Duenas F.J."/>
            <person name="Barrasa J.M."/>
            <person name="Sanchez-Garcia M."/>
            <person name="Camarero S."/>
            <person name="Miyauchi S."/>
            <person name="Serrano A."/>
            <person name="Linde D."/>
            <person name="Babiker R."/>
            <person name="Drula E."/>
            <person name="Ayuso-Fernandez I."/>
            <person name="Pacheco R."/>
            <person name="Padilla G."/>
            <person name="Ferreira P."/>
            <person name="Barriuso J."/>
            <person name="Kellner H."/>
            <person name="Castanera R."/>
            <person name="Alfaro M."/>
            <person name="Ramirez L."/>
            <person name="Pisabarro A.G."/>
            <person name="Kuo A."/>
            <person name="Tritt A."/>
            <person name="Lipzen A."/>
            <person name="He G."/>
            <person name="Yan M."/>
            <person name="Ng V."/>
            <person name="Cullen D."/>
            <person name="Martin F."/>
            <person name="Rosso M.-N."/>
            <person name="Henrissat B."/>
            <person name="Hibbett D."/>
            <person name="Martinez A.T."/>
            <person name="Grigoriev I.V."/>
        </authorList>
    </citation>
    <scope>NUCLEOTIDE SEQUENCE</scope>
    <source>
        <strain evidence="13">CBS 247.69</strain>
    </source>
</reference>
<evidence type="ECO:0000313" key="13">
    <source>
        <dbReference type="EMBL" id="KAF9463531.1"/>
    </source>
</evidence>
<comment type="pathway">
    <text evidence="1">tRNA modification; 5-methoxycarbonylmethyl-2-thiouridine-tRNA biosynthesis.</text>
</comment>
<dbReference type="InterPro" id="IPR006849">
    <property type="entry name" value="Elp1"/>
</dbReference>
<dbReference type="Pfam" id="PF04762">
    <property type="entry name" value="Beta-prop_ELP1_1st"/>
    <property type="match status" value="1"/>
</dbReference>
<evidence type="ECO:0000259" key="9">
    <source>
        <dbReference type="Pfam" id="PF23797"/>
    </source>
</evidence>
<gene>
    <name evidence="13" type="ORF">BDZ94DRAFT_1321682</name>
</gene>
<keyword evidence="13" id="KW-0648">Protein biosynthesis</keyword>
<organism evidence="13 14">
    <name type="scientific">Collybia nuda</name>
    <dbReference type="NCBI Taxonomy" id="64659"/>
    <lineage>
        <taxon>Eukaryota</taxon>
        <taxon>Fungi</taxon>
        <taxon>Dikarya</taxon>
        <taxon>Basidiomycota</taxon>
        <taxon>Agaricomycotina</taxon>
        <taxon>Agaricomycetes</taxon>
        <taxon>Agaricomycetidae</taxon>
        <taxon>Agaricales</taxon>
        <taxon>Tricholomatineae</taxon>
        <taxon>Clitocybaceae</taxon>
        <taxon>Collybia</taxon>
    </lineage>
</organism>
<dbReference type="SUPFAM" id="SSF69322">
    <property type="entry name" value="Tricorn protease domain 2"/>
    <property type="match status" value="1"/>
</dbReference>
<dbReference type="GO" id="GO:0005829">
    <property type="term" value="C:cytosol"/>
    <property type="evidence" value="ECO:0007669"/>
    <property type="project" value="TreeGrafter"/>
</dbReference>
<proteinExistence type="inferred from homology"/>
<feature type="domain" description="ELP1 alpha-solenoid" evidence="11">
    <location>
        <begin position="738"/>
        <end position="803"/>
    </location>
</feature>
<dbReference type="GO" id="GO:0002926">
    <property type="term" value="P:tRNA wobble base 5-methoxycarbonylmethyl-2-thiouridinylation"/>
    <property type="evidence" value="ECO:0007669"/>
    <property type="project" value="TreeGrafter"/>
</dbReference>
<dbReference type="GO" id="GO:0033588">
    <property type="term" value="C:elongator holoenzyme complex"/>
    <property type="evidence" value="ECO:0007669"/>
    <property type="project" value="InterPro"/>
</dbReference>
<evidence type="ECO:0000259" key="11">
    <source>
        <dbReference type="Pfam" id="PF23925"/>
    </source>
</evidence>
<comment type="similarity">
    <text evidence="2 5">Belongs to the ELP1/IKA1 family.</text>
</comment>
<keyword evidence="4" id="KW-0819">tRNA processing</keyword>
<evidence type="ECO:0000256" key="5">
    <source>
        <dbReference type="PIRNR" id="PIRNR017233"/>
    </source>
</evidence>
<keyword evidence="13" id="KW-0251">Elongation factor</keyword>
<sequence>MRNLTLAASTLTVIQNANVTATTIDLDENVIYATSERQNLDGEVEVEIWKVDSDETSRPSLFAIFSTVASSEGSVTHQVVSLRVLPDTRRLSVIMRGGDITMVAIDEEPTVDVEGTVEPGILAASWSPDDSLLVVITGEAKLILMTSTFDVLSENPLHATEFGEDAQINVGWGSKQTQFHGSLGKAAAQAPAISNVGSSPDDDLIPRVSWRGDGAFFVVSALSPAGESFRRRILRVYDRNAALQSTSEDIPGLEHNLVWRPSGNLIVGTQRFGFEGGGAGREGRHDVVFFERNGLRHGEFSIRAEDLTPITKKSDGRKWGYKVRELSWSSDSNVLGIWIEGDEGDIVQLWIMGNYYWYLKQEILAPTYSSDQPGRFTSVAWHPEQALHLMLTTPTEIIRRTYEWDVFASISQPPIDSGAVAVLDGSNILLTPFRVQNIPPPMSSCKLTLTSRESTTSKRLGTPIHASFSSTSDLLAILWESGRAELWSLHTRLQVGRGKVMGPSMVWSGQVGGGDARQYRQIHVSSADALGASTSLVVLSTDRGSDILTVLDLADFKPPKDVNTLPLPYRNCRLVTEDRKITCQGPGGEILQYNAEENRVLPVARFPEFCFYSRGIPSSSSEGVEEVPPVVVYIGLGRSGKLHISNEKSTHILAHNTTSFTVASGFVIFTSTTHEATFVPIQSFHMFLNTSNEGLKPSTTDWEVRRVERGSRIVTAVPSSMSLVLQMPRGNLETINPRPLVMEVVKQDLNAGNYRKAFFACRKHRIDLNVLVDHDQETFLTRISSFVEQIHEVDHINLLLAGLGRGSQPPETIAKLCDAIRVELEAKDLKKYVNSILTAYVVKTPPDHESGLAILLRLRETDPDLVEDAVKYIIFLVDADRLFDTALGMYDFSLVLMIAQYAQKDPREYLPFLRELRALDKYHQRFRIDDHLKRYSSALRNLSLAGPDFFADATAYVELHRLHEEALKIWKNTEHYNAVLELYGDWLFERRDFRQAASIFIKAQNDPKAMVSHEKALEWQELFDLAVRVGMPGDEVVSTAYRIAEDLGSKKRHSEAARVLLDYAKDIREAVIALVQGNLFSEARRIVTMTNKPELLENIIHPGALESCAQIMEDVNECKEQLRKQVNRLRELRIKKVEEPDAFYGIEDAVLHNVDVMTDVSMPASAFTRYTIAPTSVSKTSKRSSRSKRKMERKVGSGRKGTVDEEEYLLKSVTKLVGRFITVQDEARGLLPHLFQFTPEHYQDGLSMQQHLARFSTELEEGLEEIWKKPAEENPVDSWASRMEEAENNKRVNPIDKVLKPDLPSNSTWRMNLFDTE</sequence>
<dbReference type="Pfam" id="PF23936">
    <property type="entry name" value="HB_ELP1"/>
    <property type="match status" value="1"/>
</dbReference>
<dbReference type="PIRSF" id="PIRSF017233">
    <property type="entry name" value="IKAP"/>
    <property type="match status" value="1"/>
</dbReference>
<evidence type="ECO:0000256" key="3">
    <source>
        <dbReference type="ARBA" id="ARBA00022490"/>
    </source>
</evidence>
<keyword evidence="5" id="KW-0539">Nucleus</keyword>
<feature type="domain" description="ELP1 first N-terminal beta-propeller" evidence="8">
    <location>
        <begin position="1"/>
        <end position="384"/>
    </location>
</feature>
<feature type="domain" description="ELP1 TPR" evidence="10">
    <location>
        <begin position="924"/>
        <end position="1085"/>
    </location>
</feature>
<keyword evidence="14" id="KW-1185">Reference proteome</keyword>
<protein>
    <recommendedName>
        <fullName evidence="5">Elongator complex protein 1</fullName>
    </recommendedName>
</protein>
<dbReference type="InterPro" id="IPR056167">
    <property type="entry name" value="A-sol_ELP1"/>
</dbReference>
<dbReference type="PANTHER" id="PTHR12747:SF0">
    <property type="entry name" value="ELONGATOR COMPLEX PROTEIN 1"/>
    <property type="match status" value="1"/>
</dbReference>
<dbReference type="GO" id="GO:0003746">
    <property type="term" value="F:translation elongation factor activity"/>
    <property type="evidence" value="ECO:0007669"/>
    <property type="project" value="UniProtKB-KW"/>
</dbReference>
<evidence type="ECO:0000256" key="4">
    <source>
        <dbReference type="ARBA" id="ARBA00022694"/>
    </source>
</evidence>
<dbReference type="InterPro" id="IPR056164">
    <property type="entry name" value="Beta-prop_ELP1_1st"/>
</dbReference>
<feature type="domain" description="ELP1 N-terminal second beta-propeller" evidence="9">
    <location>
        <begin position="422"/>
        <end position="714"/>
    </location>
</feature>
<evidence type="ECO:0000259" key="10">
    <source>
        <dbReference type="Pfam" id="PF23878"/>
    </source>
</evidence>
<dbReference type="GO" id="GO:0005634">
    <property type="term" value="C:nucleus"/>
    <property type="evidence" value="ECO:0007669"/>
    <property type="project" value="UniProtKB-SubCell"/>
</dbReference>
<dbReference type="Proteomes" id="UP000807353">
    <property type="component" value="Unassembled WGS sequence"/>
</dbReference>
<evidence type="ECO:0000256" key="7">
    <source>
        <dbReference type="SAM" id="MobiDB-lite"/>
    </source>
</evidence>
<dbReference type="InterPro" id="IPR056166">
    <property type="entry name" value="TPR_ELP1"/>
</dbReference>
<dbReference type="Pfam" id="PF23797">
    <property type="entry name" value="Beta-prop_ELP1_2nd"/>
    <property type="match status" value="1"/>
</dbReference>
<evidence type="ECO:0000259" key="12">
    <source>
        <dbReference type="Pfam" id="PF23936"/>
    </source>
</evidence>
<name>A0A9P5Y939_9AGAR</name>
<feature type="domain" description="ELP1 three-helical bundle" evidence="12">
    <location>
        <begin position="1095"/>
        <end position="1266"/>
    </location>
</feature>
<evidence type="ECO:0000259" key="8">
    <source>
        <dbReference type="Pfam" id="PF04762"/>
    </source>
</evidence>
<dbReference type="PANTHER" id="PTHR12747">
    <property type="entry name" value="ELONGATOR COMPLEX PROTEIN 1"/>
    <property type="match status" value="1"/>
</dbReference>
<evidence type="ECO:0000313" key="14">
    <source>
        <dbReference type="Proteomes" id="UP000807353"/>
    </source>
</evidence>
<dbReference type="Pfam" id="PF23925">
    <property type="entry name" value="A-sol_ELP1"/>
    <property type="match status" value="2"/>
</dbReference>
<dbReference type="Pfam" id="PF23878">
    <property type="entry name" value="TPR_ELP1"/>
    <property type="match status" value="1"/>
</dbReference>